<reference evidence="1 2" key="1">
    <citation type="journal article" date="2019" name="Syst. Appl. Microbiol.">
        <title>Microvirga tunisiensis sp. nov., a root nodule symbiotic bacterium isolated from Lupinus micranthus and L. luteus grown in Northern Tunisia.</title>
        <authorList>
            <person name="Msaddak A."/>
            <person name="Rejili M."/>
            <person name="Duran D."/>
            <person name="Mars M."/>
            <person name="Palacios J.M."/>
            <person name="Ruiz-Argueso T."/>
            <person name="Rey L."/>
            <person name="Imperial J."/>
        </authorList>
    </citation>
    <scope>NUCLEOTIDE SEQUENCE [LARGE SCALE GENOMIC DNA]</scope>
    <source>
        <strain evidence="1 2">Lmie10</strain>
    </source>
</reference>
<accession>A0A5N7MSU5</accession>
<comment type="caution">
    <text evidence="1">The sequence shown here is derived from an EMBL/GenBank/DDBJ whole genome shotgun (WGS) entry which is preliminary data.</text>
</comment>
<dbReference type="EMBL" id="VOSK01000305">
    <property type="protein sequence ID" value="MPR30065.1"/>
    <property type="molecule type" value="Genomic_DNA"/>
</dbReference>
<sequence>MSIYWMRTAEVYPTSGWHRKAFMAFDPAARFPRLHMVEGDETIGNVHLIEGGLQSGHWQWSMTVSLPGPRYGRPTNGVEPDRGAAARRVIEVYRHYLATRPEQDPRRA</sequence>
<dbReference type="OrthoDB" id="8019908at2"/>
<evidence type="ECO:0000313" key="1">
    <source>
        <dbReference type="EMBL" id="MPR30065.1"/>
    </source>
</evidence>
<proteinExistence type="predicted"/>
<keyword evidence="2" id="KW-1185">Reference proteome</keyword>
<dbReference type="RefSeq" id="WP_152716929.1">
    <property type="nucleotide sequence ID" value="NZ_VOSJ01000331.1"/>
</dbReference>
<dbReference type="Proteomes" id="UP000403266">
    <property type="component" value="Unassembled WGS sequence"/>
</dbReference>
<evidence type="ECO:0000313" key="2">
    <source>
        <dbReference type="Proteomes" id="UP000403266"/>
    </source>
</evidence>
<protein>
    <submittedName>
        <fullName evidence="1">Uncharacterized protein</fullName>
    </submittedName>
</protein>
<organism evidence="1 2">
    <name type="scientific">Microvirga tunisiensis</name>
    <dbReference type="NCBI Taxonomy" id="2108360"/>
    <lineage>
        <taxon>Bacteria</taxon>
        <taxon>Pseudomonadati</taxon>
        <taxon>Pseudomonadota</taxon>
        <taxon>Alphaproteobacteria</taxon>
        <taxon>Hyphomicrobiales</taxon>
        <taxon>Methylobacteriaceae</taxon>
        <taxon>Microvirga</taxon>
    </lineage>
</organism>
<dbReference type="AlphaFoldDB" id="A0A5N7MSU5"/>
<name>A0A5N7MSU5_9HYPH</name>
<gene>
    <name evidence="1" type="ORF">FS320_34685</name>
</gene>